<comment type="caution">
    <text evidence="3">The sequence shown here is derived from an EMBL/GenBank/DDBJ whole genome shotgun (WGS) entry which is preliminary data.</text>
</comment>
<dbReference type="PANTHER" id="PTHR38340:SF1">
    <property type="entry name" value="S-LAYER PROTEIN"/>
    <property type="match status" value="1"/>
</dbReference>
<dbReference type="InterPro" id="IPR018511">
    <property type="entry name" value="Hemolysin-typ_Ca-bd_CS"/>
</dbReference>
<dbReference type="GO" id="GO:0005509">
    <property type="term" value="F:calcium ion binding"/>
    <property type="evidence" value="ECO:0007669"/>
    <property type="project" value="InterPro"/>
</dbReference>
<name>A0A8J3GYG8_9RHOB</name>
<dbReference type="Pfam" id="PF00353">
    <property type="entry name" value="HemolysinCabind"/>
    <property type="match status" value="3"/>
</dbReference>
<organism evidence="3 4">
    <name type="scientific">Seohaeicola zhoushanensis</name>
    <dbReference type="NCBI Taxonomy" id="1569283"/>
    <lineage>
        <taxon>Bacteria</taxon>
        <taxon>Pseudomonadati</taxon>
        <taxon>Pseudomonadota</taxon>
        <taxon>Alphaproteobacteria</taxon>
        <taxon>Rhodobacterales</taxon>
        <taxon>Roseobacteraceae</taxon>
        <taxon>Seohaeicola</taxon>
    </lineage>
</organism>
<dbReference type="InterPro" id="IPR001343">
    <property type="entry name" value="Hemolysn_Ca-bd"/>
</dbReference>
<dbReference type="InterPro" id="IPR050557">
    <property type="entry name" value="RTX_toxin/Mannuronan_C5-epim"/>
</dbReference>
<dbReference type="InterPro" id="IPR011049">
    <property type="entry name" value="Serralysin-like_metalloprot_C"/>
</dbReference>
<dbReference type="AlphaFoldDB" id="A0A8J3GYG8"/>
<protein>
    <recommendedName>
        <fullName evidence="5">Calcium-binding protein</fullName>
    </recommendedName>
</protein>
<sequence>MADVVTNADSGSGSGGGSGSGDLFGDLWVVARDLDPTDGGGNGEPILDENGQIVPIGYDPVADETFPIHLVEIAPGDFEVPAELLPYVQEIDLERANIMRSPDQVVESALTEALAKIAAGTVIDADPSGRIRVDGVLIDSPRENLALYKLIMQAGGATSWTDAQANVTGVVPDPILDLMASGWNPTGLLAGVFSKFVPVSLDAVVTAHTLMGVNEVTGSGDTQTISHYGFTDGTNETFDYDRVATYGDVWVQWYQDMDGDPSDLEAVQRTLLDLIWGKDRNGDGVNDVGTGVGWVDQYTKLSADGLSLELAEGSAAGLNDWAQAVEDARQVIYTMHESIGTTEVSAPASTDDVIFGSSFGDYIASWGGDDVIFGNEGDDFLDGGDGNDILLGNEDNDRLEGGNGDDILRGGLGNDVLLRGAGNDQLFGGNGDDVLNGGGGDDALDGGNGNDRLTGGWGSDLMTGGEGADVFVFLRADARHVDTITDFARSELDLVKLVRIDADTSTEADDAFAFVGYVDFTGTAGELRAIDLGGTQRVEGDVDGDGLADFVIDFTGDAAVEADWFVL</sequence>
<proteinExistence type="predicted"/>
<evidence type="ECO:0000256" key="2">
    <source>
        <dbReference type="ARBA" id="ARBA00022525"/>
    </source>
</evidence>
<dbReference type="Gene3D" id="2.150.10.10">
    <property type="entry name" value="Serralysin-like metalloprotease, C-terminal"/>
    <property type="match status" value="3"/>
</dbReference>
<comment type="subcellular location">
    <subcellularLocation>
        <location evidence="1">Secreted</location>
    </subcellularLocation>
</comment>
<dbReference type="PANTHER" id="PTHR38340">
    <property type="entry name" value="S-LAYER PROTEIN"/>
    <property type="match status" value="1"/>
</dbReference>
<dbReference type="RefSeq" id="WP_189680422.1">
    <property type="nucleotide sequence ID" value="NZ_BNCJ01000006.1"/>
</dbReference>
<dbReference type="PROSITE" id="PS00330">
    <property type="entry name" value="HEMOLYSIN_CALCIUM"/>
    <property type="match status" value="3"/>
</dbReference>
<keyword evidence="2" id="KW-0964">Secreted</keyword>
<dbReference type="EMBL" id="BNCJ01000006">
    <property type="protein sequence ID" value="GHF52371.1"/>
    <property type="molecule type" value="Genomic_DNA"/>
</dbReference>
<reference evidence="3" key="1">
    <citation type="journal article" date="2014" name="Int. J. Syst. Evol. Microbiol.">
        <title>Complete genome sequence of Corynebacterium casei LMG S-19264T (=DSM 44701T), isolated from a smear-ripened cheese.</title>
        <authorList>
            <consortium name="US DOE Joint Genome Institute (JGI-PGF)"/>
            <person name="Walter F."/>
            <person name="Albersmeier A."/>
            <person name="Kalinowski J."/>
            <person name="Ruckert C."/>
        </authorList>
    </citation>
    <scope>NUCLEOTIDE SEQUENCE</scope>
    <source>
        <strain evidence="3">KCTC 42650</strain>
    </source>
</reference>
<evidence type="ECO:0000313" key="4">
    <source>
        <dbReference type="Proteomes" id="UP000626220"/>
    </source>
</evidence>
<evidence type="ECO:0000313" key="3">
    <source>
        <dbReference type="EMBL" id="GHF52371.1"/>
    </source>
</evidence>
<gene>
    <name evidence="3" type="ORF">GCM10017056_24890</name>
</gene>
<dbReference type="GO" id="GO:0005576">
    <property type="term" value="C:extracellular region"/>
    <property type="evidence" value="ECO:0007669"/>
    <property type="project" value="UniProtKB-SubCell"/>
</dbReference>
<dbReference type="Proteomes" id="UP000626220">
    <property type="component" value="Unassembled WGS sequence"/>
</dbReference>
<evidence type="ECO:0000256" key="1">
    <source>
        <dbReference type="ARBA" id="ARBA00004613"/>
    </source>
</evidence>
<keyword evidence="4" id="KW-1185">Reference proteome</keyword>
<evidence type="ECO:0008006" key="5">
    <source>
        <dbReference type="Google" id="ProtNLM"/>
    </source>
</evidence>
<reference evidence="3" key="2">
    <citation type="submission" date="2020-09" db="EMBL/GenBank/DDBJ databases">
        <authorList>
            <person name="Sun Q."/>
            <person name="Kim S."/>
        </authorList>
    </citation>
    <scope>NUCLEOTIDE SEQUENCE</scope>
    <source>
        <strain evidence="3">KCTC 42650</strain>
    </source>
</reference>
<dbReference type="SUPFAM" id="SSF51120">
    <property type="entry name" value="beta-Roll"/>
    <property type="match status" value="2"/>
</dbReference>
<dbReference type="PRINTS" id="PR00313">
    <property type="entry name" value="CABNDNGRPT"/>
</dbReference>
<accession>A0A8J3GYG8</accession>